<organism evidence="2 3">
    <name type="scientific">Desulfuribacillus alkaliarsenatis</name>
    <dbReference type="NCBI Taxonomy" id="766136"/>
    <lineage>
        <taxon>Bacteria</taxon>
        <taxon>Bacillati</taxon>
        <taxon>Bacillota</taxon>
        <taxon>Desulfuribacillia</taxon>
        <taxon>Desulfuribacillales</taxon>
        <taxon>Desulfuribacillaceae</taxon>
        <taxon>Desulfuribacillus</taxon>
    </lineage>
</organism>
<accession>A0A1E5G5H9</accession>
<evidence type="ECO:0008006" key="4">
    <source>
        <dbReference type="Google" id="ProtNLM"/>
    </source>
</evidence>
<keyword evidence="3" id="KW-1185">Reference proteome</keyword>
<feature type="transmembrane region" description="Helical" evidence="1">
    <location>
        <begin position="51"/>
        <end position="70"/>
    </location>
</feature>
<protein>
    <recommendedName>
        <fullName evidence="4">Alkaline shock response membrane anchor protein AmaP</fullName>
    </recommendedName>
</protein>
<name>A0A1E5G5H9_9FIRM</name>
<evidence type="ECO:0000313" key="2">
    <source>
        <dbReference type="EMBL" id="OEF98440.1"/>
    </source>
</evidence>
<keyword evidence="1" id="KW-0812">Transmembrane</keyword>
<reference evidence="2 3" key="1">
    <citation type="submission" date="2016-09" db="EMBL/GenBank/DDBJ databases">
        <title>Draft genome sequence for the type strain of Desulfuribacillus alkaliarsenatis AHT28, an obligately anaerobic, sulfidogenic bacterium isolated from Russian soda lake sediments.</title>
        <authorList>
            <person name="Abin C.A."/>
            <person name="Hollibaugh J.T."/>
        </authorList>
    </citation>
    <scope>NUCLEOTIDE SEQUENCE [LARGE SCALE GENOMIC DNA]</scope>
    <source>
        <strain evidence="2 3">AHT28</strain>
    </source>
</reference>
<proteinExistence type="predicted"/>
<comment type="caution">
    <text evidence="2">The sequence shown here is derived from an EMBL/GenBank/DDBJ whole genome shotgun (WGS) entry which is preliminary data.</text>
</comment>
<keyword evidence="1" id="KW-0472">Membrane</keyword>
<keyword evidence="1" id="KW-1133">Transmembrane helix</keyword>
<dbReference type="EMBL" id="MIJE01000001">
    <property type="protein sequence ID" value="OEF98440.1"/>
    <property type="molecule type" value="Genomic_DNA"/>
</dbReference>
<feature type="transmembrane region" description="Helical" evidence="1">
    <location>
        <begin position="7"/>
        <end position="31"/>
    </location>
</feature>
<dbReference type="NCBIfam" id="NF033218">
    <property type="entry name" value="anchor_AmaP"/>
    <property type="match status" value="1"/>
</dbReference>
<dbReference type="AlphaFoldDB" id="A0A1E5G5H9"/>
<dbReference type="RefSeq" id="WP_069641932.1">
    <property type="nucleotide sequence ID" value="NZ_MIJE01000001.1"/>
</dbReference>
<evidence type="ECO:0000313" key="3">
    <source>
        <dbReference type="Proteomes" id="UP000094296"/>
    </source>
</evidence>
<dbReference type="OrthoDB" id="1716040at2"/>
<dbReference type="Proteomes" id="UP000094296">
    <property type="component" value="Unassembled WGS sequence"/>
</dbReference>
<dbReference type="STRING" id="766136.BHF68_01835"/>
<gene>
    <name evidence="2" type="ORF">BHF68_01835</name>
</gene>
<evidence type="ECO:0000256" key="1">
    <source>
        <dbReference type="SAM" id="Phobius"/>
    </source>
</evidence>
<sequence>MNLLEKIVFFFYNLAIALLSIIFIIVSLKLIPIDAIGRYFTALYANSLQTMLSNALIGLVFFLVALRFMFSTFERYGAADRTSSRTINHSTDIGDVKISVEALEAMAARTGRQIEGVRELSAKVIPTEFGAKISMKVTLNPETNIPETTDKLQVEVKKYVETLSGVKIEKVLVVVKDVLQKSKTHRAPLR</sequence>